<dbReference type="InterPro" id="IPR027370">
    <property type="entry name" value="Znf-RING_euk"/>
</dbReference>
<dbReference type="Gene3D" id="3.30.40.10">
    <property type="entry name" value="Zinc/RING finger domain, C3HC4 (zinc finger)"/>
    <property type="match status" value="1"/>
</dbReference>
<dbReference type="InterPro" id="IPR001870">
    <property type="entry name" value="B30.2/SPRY"/>
</dbReference>
<dbReference type="Proteomes" id="UP000694559">
    <property type="component" value="Unplaced"/>
</dbReference>
<dbReference type="SUPFAM" id="SSF57845">
    <property type="entry name" value="B-box zinc-binding domain"/>
    <property type="match status" value="1"/>
</dbReference>
<dbReference type="SMART" id="SM00184">
    <property type="entry name" value="RING"/>
    <property type="match status" value="1"/>
</dbReference>
<dbReference type="PANTHER" id="PTHR24103">
    <property type="entry name" value="E3 UBIQUITIN-PROTEIN LIGASE TRIM"/>
    <property type="match status" value="1"/>
</dbReference>
<dbReference type="CDD" id="cd16594">
    <property type="entry name" value="RING-HC_TRIM7-like_C-IV"/>
    <property type="match status" value="1"/>
</dbReference>
<proteinExistence type="inferred from homology"/>
<dbReference type="InterPro" id="IPR050143">
    <property type="entry name" value="TRIM/RBCC"/>
</dbReference>
<dbReference type="Pfam" id="PF00622">
    <property type="entry name" value="SPRY"/>
    <property type="match status" value="1"/>
</dbReference>
<name>A0A8C6VE18_NAJNA</name>
<evidence type="ECO:0000256" key="1">
    <source>
        <dbReference type="ARBA" id="ARBA00009651"/>
    </source>
</evidence>
<dbReference type="InterPro" id="IPR043136">
    <property type="entry name" value="B30.2/SPRY_sf"/>
</dbReference>
<dbReference type="GO" id="GO:0008270">
    <property type="term" value="F:zinc ion binding"/>
    <property type="evidence" value="ECO:0007669"/>
    <property type="project" value="UniProtKB-KW"/>
</dbReference>
<comment type="similarity">
    <text evidence="1">Belongs to the ohanin/vespryn family.</text>
</comment>
<feature type="domain" description="RING-type" evidence="8">
    <location>
        <begin position="16"/>
        <end position="58"/>
    </location>
</feature>
<sequence>MTGVQPFPVLLEEATCSICLDYFRDPVLIPECGHNFCRGCLIHRWGTSESEASCPQCRQTFAPRSVLPNRQLARVLEETRRCGGPWGEEGGSFCPKHREPLKFFCREHETLICVVCDRSKEHKGHHVIPAEEAFQEYQIKVEDCLKAQKEQKEKIATYKRDSEQTVQEMLDLIEKVKKNVVAEFRELHLWLEGQEKLLLTRMEETEEDIRARKKGLANHMEELPSLDDLIQEIEEKHQQPASQLLQDIRSILKKCQAKETYDNLVDLLLEPKWTIRDYIEIPVLLKNAMKKLRDTLESGLQLQEENIILNPDTADPDHLEISKDRKSVKGLKSVEGKFLRYFSVLGWQEFSTGRHFWEVIVGGTSGWSVGVASKPVNLTNVDEKTRRWRIALFRGQYVAISPSGHSELVLSEMPTRIRISVNCEGGQVSFFDARTTALLHTFSDASLVGETLLPRFSLCEGSCMTFP</sequence>
<dbReference type="SUPFAM" id="SSF57850">
    <property type="entry name" value="RING/U-box"/>
    <property type="match status" value="1"/>
</dbReference>
<feature type="domain" description="B box-type" evidence="9">
    <location>
        <begin position="89"/>
        <end position="130"/>
    </location>
</feature>
<evidence type="ECO:0000256" key="3">
    <source>
        <dbReference type="ARBA" id="ARBA00022723"/>
    </source>
</evidence>
<evidence type="ECO:0000259" key="8">
    <source>
        <dbReference type="PROSITE" id="PS50089"/>
    </source>
</evidence>
<keyword evidence="2" id="KW-0528">Neurotoxin</keyword>
<evidence type="ECO:0000256" key="7">
    <source>
        <dbReference type="PROSITE-ProRule" id="PRU00024"/>
    </source>
</evidence>
<dbReference type="PROSITE" id="PS50188">
    <property type="entry name" value="B302_SPRY"/>
    <property type="match status" value="1"/>
</dbReference>
<dbReference type="Pfam" id="PF13445">
    <property type="entry name" value="zf-RING_UBOX"/>
    <property type="match status" value="1"/>
</dbReference>
<dbReference type="SUPFAM" id="SSF49899">
    <property type="entry name" value="Concanavalin A-like lectins/glucanases"/>
    <property type="match status" value="1"/>
</dbReference>
<keyword evidence="2" id="KW-0800">Toxin</keyword>
<evidence type="ECO:0008006" key="13">
    <source>
        <dbReference type="Google" id="ProtNLM"/>
    </source>
</evidence>
<dbReference type="OrthoDB" id="9410880at2759"/>
<evidence type="ECO:0000256" key="6">
    <source>
        <dbReference type="ARBA" id="ARBA00034460"/>
    </source>
</evidence>
<dbReference type="PROSITE" id="PS00518">
    <property type="entry name" value="ZF_RING_1"/>
    <property type="match status" value="1"/>
</dbReference>
<evidence type="ECO:0000256" key="2">
    <source>
        <dbReference type="ARBA" id="ARBA00022699"/>
    </source>
</evidence>
<keyword evidence="12" id="KW-1185">Reference proteome</keyword>
<dbReference type="InterPro" id="IPR017907">
    <property type="entry name" value="Znf_RING_CS"/>
</dbReference>
<dbReference type="InterPro" id="IPR003877">
    <property type="entry name" value="SPRY_dom"/>
</dbReference>
<dbReference type="Ensembl" id="ENSNNAT00000001728.1">
    <property type="protein sequence ID" value="ENSNNAP00000001638.1"/>
    <property type="gene ID" value="ENSNNAG00000001163.1"/>
</dbReference>
<dbReference type="AlphaFoldDB" id="A0A8C6VE18"/>
<dbReference type="InterPro" id="IPR000315">
    <property type="entry name" value="Znf_B-box"/>
</dbReference>
<evidence type="ECO:0000313" key="11">
    <source>
        <dbReference type="Ensembl" id="ENSNNAP00000001638.1"/>
    </source>
</evidence>
<dbReference type="Gene3D" id="3.30.160.60">
    <property type="entry name" value="Classic Zinc Finger"/>
    <property type="match status" value="1"/>
</dbReference>
<evidence type="ECO:0000313" key="12">
    <source>
        <dbReference type="Proteomes" id="UP000694559"/>
    </source>
</evidence>
<dbReference type="CDD" id="cd19766">
    <property type="entry name" value="Bbox2_TRIM11_C-IV"/>
    <property type="match status" value="1"/>
</dbReference>
<dbReference type="PROSITE" id="PS50089">
    <property type="entry name" value="ZF_RING_2"/>
    <property type="match status" value="1"/>
</dbReference>
<evidence type="ECO:0000256" key="4">
    <source>
        <dbReference type="ARBA" id="ARBA00022771"/>
    </source>
</evidence>
<evidence type="ECO:0000256" key="5">
    <source>
        <dbReference type="ARBA" id="ARBA00022833"/>
    </source>
</evidence>
<dbReference type="PRINTS" id="PR01407">
    <property type="entry name" value="BUTYPHLNCDUF"/>
</dbReference>
<dbReference type="SMART" id="SM00336">
    <property type="entry name" value="BBOX"/>
    <property type="match status" value="1"/>
</dbReference>
<keyword evidence="4 7" id="KW-0863">Zinc-finger</keyword>
<evidence type="ECO:0000259" key="10">
    <source>
        <dbReference type="PROSITE" id="PS50188"/>
    </source>
</evidence>
<dbReference type="Pfam" id="PF00643">
    <property type="entry name" value="zf-B_box"/>
    <property type="match status" value="1"/>
</dbReference>
<protein>
    <recommendedName>
        <fullName evidence="13">Zinc finger protein RFP-like</fullName>
    </recommendedName>
</protein>
<dbReference type="Gene3D" id="2.60.120.920">
    <property type="match status" value="1"/>
</dbReference>
<dbReference type="InterPro" id="IPR013083">
    <property type="entry name" value="Znf_RING/FYVE/PHD"/>
</dbReference>
<feature type="domain" description="B30.2/SPRY" evidence="10">
    <location>
        <begin position="287"/>
        <end position="467"/>
    </location>
</feature>
<evidence type="ECO:0000259" key="9">
    <source>
        <dbReference type="PROSITE" id="PS50119"/>
    </source>
</evidence>
<reference evidence="11" key="1">
    <citation type="submission" date="2025-08" db="UniProtKB">
        <authorList>
            <consortium name="Ensembl"/>
        </authorList>
    </citation>
    <scope>IDENTIFICATION</scope>
</reference>
<keyword evidence="5" id="KW-0862">Zinc</keyword>
<comment type="function">
    <text evidence="6">Neurotoxin that produces dose-dependent hypolocomotion and hyperalgesia in mice. May directly act on the central nervous system, as it is 6500-fold more potent when administered intracerebroventricularly than intraperitoneal.</text>
</comment>
<accession>A0A8C6VE18</accession>
<dbReference type="InterPro" id="IPR013320">
    <property type="entry name" value="ConA-like_dom_sf"/>
</dbReference>
<dbReference type="PROSITE" id="PS50119">
    <property type="entry name" value="ZF_BBOX"/>
    <property type="match status" value="1"/>
</dbReference>
<reference evidence="11" key="2">
    <citation type="submission" date="2025-09" db="UniProtKB">
        <authorList>
            <consortium name="Ensembl"/>
        </authorList>
    </citation>
    <scope>IDENTIFICATION</scope>
</reference>
<organism evidence="11 12">
    <name type="scientific">Naja naja</name>
    <name type="common">Indian cobra</name>
    <dbReference type="NCBI Taxonomy" id="35670"/>
    <lineage>
        <taxon>Eukaryota</taxon>
        <taxon>Metazoa</taxon>
        <taxon>Chordata</taxon>
        <taxon>Craniata</taxon>
        <taxon>Vertebrata</taxon>
        <taxon>Euteleostomi</taxon>
        <taxon>Lepidosauria</taxon>
        <taxon>Squamata</taxon>
        <taxon>Bifurcata</taxon>
        <taxon>Unidentata</taxon>
        <taxon>Episquamata</taxon>
        <taxon>Toxicofera</taxon>
        <taxon>Serpentes</taxon>
        <taxon>Colubroidea</taxon>
        <taxon>Elapidae</taxon>
        <taxon>Elapinae</taxon>
        <taxon>Naja</taxon>
    </lineage>
</organism>
<dbReference type="GeneTree" id="ENSGT01030000234669"/>
<dbReference type="InterPro" id="IPR001841">
    <property type="entry name" value="Znf_RING"/>
</dbReference>
<dbReference type="InterPro" id="IPR003879">
    <property type="entry name" value="Butyrophylin_SPRY"/>
</dbReference>
<keyword evidence="3" id="KW-0479">Metal-binding</keyword>